<dbReference type="Proteomes" id="UP000637299">
    <property type="component" value="Unassembled WGS sequence"/>
</dbReference>
<comment type="caution">
    <text evidence="1">The sequence shown here is derived from an EMBL/GenBank/DDBJ whole genome shotgun (WGS) entry which is preliminary data.</text>
</comment>
<keyword evidence="2" id="KW-1185">Reference proteome</keyword>
<protein>
    <submittedName>
        <fullName evidence="1">Uncharacterized protein</fullName>
    </submittedName>
</protein>
<accession>A0ABR8ZA76</accession>
<gene>
    <name evidence="1" type="ORF">IC610_06785</name>
</gene>
<sequence>MKAVITLSVFLIFLFSCKKEKVASAENIPVSDKNLIKKKLDSLQSQSIFIQENKDFLTRIWVKSNEKRGNYFYSDTLNILKISKYEFAEQKLNLSREIDLENAEWAYLEIDSTTIKTMKIGKMNYLFLTHQVSNMGKAMNEISVNFSMINMDNIADNFSLQYYGYPSDYCNGCIRGNFGENSKLKSSAFAKTVLHQYARTSKFIYHPSDEEKNITHYKNFGEKWEKDNATDNNFGAGYAIIPDIIYSTYYDENLFKLTSASEEFVENENYKVQSIFRGNLVGFDKKKRKYFPVIVESCSHFCNKNIEFVDAQTLKITYEDDQSFEINLNKIVFK</sequence>
<reference evidence="1 2" key="1">
    <citation type="submission" date="2020-09" db="EMBL/GenBank/DDBJ databases">
        <title>Genome seq and assembly of Chryseobacterium sp.</title>
        <authorList>
            <person name="Chhetri G."/>
        </authorList>
    </citation>
    <scope>NUCLEOTIDE SEQUENCE [LARGE SCALE GENOMIC DNA]</scope>
    <source>
        <strain evidence="1 2">GCR10</strain>
    </source>
</reference>
<dbReference type="PROSITE" id="PS51257">
    <property type="entry name" value="PROKAR_LIPOPROTEIN"/>
    <property type="match status" value="1"/>
</dbReference>
<evidence type="ECO:0000313" key="2">
    <source>
        <dbReference type="Proteomes" id="UP000637299"/>
    </source>
</evidence>
<dbReference type="RefSeq" id="WP_191735791.1">
    <property type="nucleotide sequence ID" value="NZ_JACYFS010000001.1"/>
</dbReference>
<proteinExistence type="predicted"/>
<name>A0ABR8ZA76_9FLAO</name>
<evidence type="ECO:0000313" key="1">
    <source>
        <dbReference type="EMBL" id="MBD8082131.1"/>
    </source>
</evidence>
<organism evidence="1 2">
    <name type="scientific">Chryseobacterium caseinilyticum</name>
    <dbReference type="NCBI Taxonomy" id="2771428"/>
    <lineage>
        <taxon>Bacteria</taxon>
        <taxon>Pseudomonadati</taxon>
        <taxon>Bacteroidota</taxon>
        <taxon>Flavobacteriia</taxon>
        <taxon>Flavobacteriales</taxon>
        <taxon>Weeksellaceae</taxon>
        <taxon>Chryseobacterium group</taxon>
        <taxon>Chryseobacterium</taxon>
    </lineage>
</organism>
<dbReference type="EMBL" id="JACYFS010000001">
    <property type="protein sequence ID" value="MBD8082131.1"/>
    <property type="molecule type" value="Genomic_DNA"/>
</dbReference>